<reference evidence="1 2" key="1">
    <citation type="journal article" date="2024" name="Proc. Natl. Acad. Sci. U.S.A.">
        <title>The evolutionary genomics of adaptation to stress in wild rhizobium bacteria.</title>
        <authorList>
            <person name="Kehlet-Delgado H."/>
            <person name="Montoya A.P."/>
            <person name="Jensen K.T."/>
            <person name="Wendlandt C.E."/>
            <person name="Dexheimer C."/>
            <person name="Roberts M."/>
            <person name="Torres Martinez L."/>
            <person name="Friesen M.L."/>
            <person name="Griffitts J.S."/>
            <person name="Porter S.S."/>
        </authorList>
    </citation>
    <scope>NUCLEOTIDE SEQUENCE [LARGE SCALE GENOMIC DNA]</scope>
    <source>
        <strain evidence="1 2">M0641</strain>
    </source>
</reference>
<gene>
    <name evidence="1" type="ORF">NKI36_28200</name>
</gene>
<organism evidence="1 2">
    <name type="scientific">Mesorhizobium caraganae</name>
    <dbReference type="NCBI Taxonomy" id="483206"/>
    <lineage>
        <taxon>Bacteria</taxon>
        <taxon>Pseudomonadati</taxon>
        <taxon>Pseudomonadota</taxon>
        <taxon>Alphaproteobacteria</taxon>
        <taxon>Hyphomicrobiales</taxon>
        <taxon>Phyllobacteriaceae</taxon>
        <taxon>Mesorhizobium</taxon>
    </lineage>
</organism>
<name>A0ABV1Z7X8_9HYPH</name>
<sequence length="262" mass="27624">MYNTDLPSRADLPTSAQLKRSTFIAALTALALLVTVVMPSEYAIDPTGAGRLLGLTNMGEIKTQLAAEAAADETASAKASAERMTQMVPPAELMARMDRIENLLVALTAEQPASQPSPTGEAVAQDNVTVGEIAPAEAPAIAAAPVVETTSEAPIRPDGRQDELSFTLAPGQGAEVKLVMRQGAKANFSWTADGGVVNFETHGDGGGQSVSYEKGRSVPADEGAIEAAFDGNHGWFWRNRGDREITLTITTEGNYIDIKRVI</sequence>
<accession>A0ABV1Z7X8</accession>
<dbReference type="Proteomes" id="UP001433071">
    <property type="component" value="Unassembled WGS sequence"/>
</dbReference>
<comment type="caution">
    <text evidence="1">The sequence shown here is derived from an EMBL/GenBank/DDBJ whole genome shotgun (WGS) entry which is preliminary data.</text>
</comment>
<protein>
    <recommendedName>
        <fullName evidence="3">Transmembrane anchor protein</fullName>
    </recommendedName>
</protein>
<dbReference type="EMBL" id="JAMYQB010000031">
    <property type="protein sequence ID" value="MER9407900.1"/>
    <property type="molecule type" value="Genomic_DNA"/>
</dbReference>
<dbReference type="RefSeq" id="WP_352561892.1">
    <property type="nucleotide sequence ID" value="NZ_JAMYQB010000031.1"/>
</dbReference>
<evidence type="ECO:0000313" key="1">
    <source>
        <dbReference type="EMBL" id="MER9407900.1"/>
    </source>
</evidence>
<evidence type="ECO:0000313" key="2">
    <source>
        <dbReference type="Proteomes" id="UP001433071"/>
    </source>
</evidence>
<proteinExistence type="predicted"/>
<keyword evidence="2" id="KW-1185">Reference proteome</keyword>
<evidence type="ECO:0008006" key="3">
    <source>
        <dbReference type="Google" id="ProtNLM"/>
    </source>
</evidence>